<protein>
    <submittedName>
        <fullName evidence="2">Uncharacterized protein</fullName>
    </submittedName>
</protein>
<evidence type="ECO:0000256" key="1">
    <source>
        <dbReference type="SAM" id="MobiDB-lite"/>
    </source>
</evidence>
<dbReference type="AlphaFoldDB" id="A0A9D4LQS9"/>
<reference evidence="2" key="1">
    <citation type="journal article" date="2019" name="bioRxiv">
        <title>The Genome of the Zebra Mussel, Dreissena polymorpha: A Resource for Invasive Species Research.</title>
        <authorList>
            <person name="McCartney M.A."/>
            <person name="Auch B."/>
            <person name="Kono T."/>
            <person name="Mallez S."/>
            <person name="Zhang Y."/>
            <person name="Obille A."/>
            <person name="Becker A."/>
            <person name="Abrahante J.E."/>
            <person name="Garbe J."/>
            <person name="Badalamenti J.P."/>
            <person name="Herman A."/>
            <person name="Mangelson H."/>
            <person name="Liachko I."/>
            <person name="Sullivan S."/>
            <person name="Sone E.D."/>
            <person name="Koren S."/>
            <person name="Silverstein K.A.T."/>
            <person name="Beckman K.B."/>
            <person name="Gohl D.M."/>
        </authorList>
    </citation>
    <scope>NUCLEOTIDE SEQUENCE</scope>
    <source>
        <strain evidence="2">Duluth1</strain>
        <tissue evidence="2">Whole animal</tissue>
    </source>
</reference>
<dbReference type="EMBL" id="JAIWYP010000002">
    <property type="protein sequence ID" value="KAH3863018.1"/>
    <property type="molecule type" value="Genomic_DNA"/>
</dbReference>
<evidence type="ECO:0000313" key="3">
    <source>
        <dbReference type="Proteomes" id="UP000828390"/>
    </source>
</evidence>
<feature type="region of interest" description="Disordered" evidence="1">
    <location>
        <begin position="125"/>
        <end position="158"/>
    </location>
</feature>
<proteinExistence type="predicted"/>
<name>A0A9D4LQS9_DREPO</name>
<reference evidence="2" key="2">
    <citation type="submission" date="2020-11" db="EMBL/GenBank/DDBJ databases">
        <authorList>
            <person name="McCartney M.A."/>
            <person name="Auch B."/>
            <person name="Kono T."/>
            <person name="Mallez S."/>
            <person name="Becker A."/>
            <person name="Gohl D.M."/>
            <person name="Silverstein K.A.T."/>
            <person name="Koren S."/>
            <person name="Bechman K.B."/>
            <person name="Herman A."/>
            <person name="Abrahante J.E."/>
            <person name="Garbe J."/>
        </authorList>
    </citation>
    <scope>NUCLEOTIDE SEQUENCE</scope>
    <source>
        <strain evidence="2">Duluth1</strain>
        <tissue evidence="2">Whole animal</tissue>
    </source>
</reference>
<comment type="caution">
    <text evidence="2">The sequence shown here is derived from an EMBL/GenBank/DDBJ whole genome shotgun (WGS) entry which is preliminary data.</text>
</comment>
<evidence type="ECO:0000313" key="2">
    <source>
        <dbReference type="EMBL" id="KAH3863018.1"/>
    </source>
</evidence>
<organism evidence="2 3">
    <name type="scientific">Dreissena polymorpha</name>
    <name type="common">Zebra mussel</name>
    <name type="synonym">Mytilus polymorpha</name>
    <dbReference type="NCBI Taxonomy" id="45954"/>
    <lineage>
        <taxon>Eukaryota</taxon>
        <taxon>Metazoa</taxon>
        <taxon>Spiralia</taxon>
        <taxon>Lophotrochozoa</taxon>
        <taxon>Mollusca</taxon>
        <taxon>Bivalvia</taxon>
        <taxon>Autobranchia</taxon>
        <taxon>Heteroconchia</taxon>
        <taxon>Euheterodonta</taxon>
        <taxon>Imparidentia</taxon>
        <taxon>Neoheterodontei</taxon>
        <taxon>Myida</taxon>
        <taxon>Dreissenoidea</taxon>
        <taxon>Dreissenidae</taxon>
        <taxon>Dreissena</taxon>
    </lineage>
</organism>
<keyword evidence="3" id="KW-1185">Reference proteome</keyword>
<sequence>MKKIVIRNVQVVGMHHYGRRAFELLSTYHVELEPNNSYDSMKVAVFDEQSGRLEANGHFGYYGEGYGEIVAMSLTLVTARPRGGRSSHMITGETLASTVTANFAFLSYRGLTRWAVGLAGGRACRQEGRQAEGQAGGQEGGRSSKRTDKRTDSQTDGQ</sequence>
<feature type="compositionally biased region" description="Basic and acidic residues" evidence="1">
    <location>
        <begin position="145"/>
        <end position="158"/>
    </location>
</feature>
<gene>
    <name evidence="2" type="ORF">DPMN_025994</name>
</gene>
<accession>A0A9D4LQS9</accession>
<dbReference type="Proteomes" id="UP000828390">
    <property type="component" value="Unassembled WGS sequence"/>
</dbReference>